<dbReference type="PROSITE" id="PS50112">
    <property type="entry name" value="PAS"/>
    <property type="match status" value="1"/>
</dbReference>
<dbReference type="Pfam" id="PF02518">
    <property type="entry name" value="HATPase_c"/>
    <property type="match status" value="1"/>
</dbReference>
<evidence type="ECO:0000256" key="3">
    <source>
        <dbReference type="ARBA" id="ARBA00023012"/>
    </source>
</evidence>
<dbReference type="GO" id="GO:0006355">
    <property type="term" value="P:regulation of DNA-templated transcription"/>
    <property type="evidence" value="ECO:0007669"/>
    <property type="project" value="InterPro"/>
</dbReference>
<reference evidence="7 8" key="1">
    <citation type="submission" date="2020-04" db="EMBL/GenBank/DDBJ databases">
        <title>Genome sequencing of novel species.</title>
        <authorList>
            <person name="Heo J."/>
            <person name="Kim S.-J."/>
            <person name="Kim J.-S."/>
            <person name="Hong S.-B."/>
            <person name="Kwon S.-W."/>
        </authorList>
    </citation>
    <scope>NUCLEOTIDE SEQUENCE [LARGE SCALE GENOMIC DNA]</scope>
    <source>
        <strain evidence="7 8">GN2-R2</strain>
    </source>
</reference>
<dbReference type="SMART" id="SM00091">
    <property type="entry name" value="PAS"/>
    <property type="match status" value="1"/>
</dbReference>
<feature type="domain" description="PAC" evidence="6">
    <location>
        <begin position="140"/>
        <end position="191"/>
    </location>
</feature>
<gene>
    <name evidence="7" type="ORF">HH212_00600</name>
</gene>
<dbReference type="InterPro" id="IPR035965">
    <property type="entry name" value="PAS-like_dom_sf"/>
</dbReference>
<evidence type="ECO:0000259" key="5">
    <source>
        <dbReference type="PROSITE" id="PS50112"/>
    </source>
</evidence>
<dbReference type="Pfam" id="PF00989">
    <property type="entry name" value="PAS"/>
    <property type="match status" value="1"/>
</dbReference>
<dbReference type="Gene3D" id="1.20.5.1930">
    <property type="match status" value="1"/>
</dbReference>
<dbReference type="InterPro" id="IPR005467">
    <property type="entry name" value="His_kinase_dom"/>
</dbReference>
<dbReference type="Gene3D" id="3.30.450.20">
    <property type="entry name" value="PAS domain"/>
    <property type="match status" value="1"/>
</dbReference>
<dbReference type="CDD" id="cd00130">
    <property type="entry name" value="PAS"/>
    <property type="match status" value="1"/>
</dbReference>
<dbReference type="PROSITE" id="PS50109">
    <property type="entry name" value="HIS_KIN"/>
    <property type="match status" value="1"/>
</dbReference>
<dbReference type="SUPFAM" id="SSF55785">
    <property type="entry name" value="PYP-like sensor domain (PAS domain)"/>
    <property type="match status" value="1"/>
</dbReference>
<dbReference type="KEGG" id="mfy:HH212_00600"/>
<evidence type="ECO:0000313" key="7">
    <source>
        <dbReference type="EMBL" id="QJD98724.1"/>
    </source>
</evidence>
<dbReference type="InterPro" id="IPR013767">
    <property type="entry name" value="PAS_fold"/>
</dbReference>
<dbReference type="InterPro" id="IPR050482">
    <property type="entry name" value="Sensor_HK_TwoCompSys"/>
</dbReference>
<evidence type="ECO:0000259" key="6">
    <source>
        <dbReference type="PROSITE" id="PS50113"/>
    </source>
</evidence>
<dbReference type="InterPro" id="IPR000700">
    <property type="entry name" value="PAS-assoc_C"/>
</dbReference>
<keyword evidence="1" id="KW-0808">Transferase</keyword>
<evidence type="ECO:0000256" key="1">
    <source>
        <dbReference type="ARBA" id="ARBA00022679"/>
    </source>
</evidence>
<dbReference type="InterPro" id="IPR003594">
    <property type="entry name" value="HATPase_dom"/>
</dbReference>
<dbReference type="NCBIfam" id="TIGR00229">
    <property type="entry name" value="sensory_box"/>
    <property type="match status" value="1"/>
</dbReference>
<dbReference type="EMBL" id="CP051685">
    <property type="protein sequence ID" value="QJD98724.1"/>
    <property type="molecule type" value="Genomic_DNA"/>
</dbReference>
<feature type="domain" description="PAS" evidence="5">
    <location>
        <begin position="58"/>
        <end position="97"/>
    </location>
</feature>
<feature type="domain" description="Histidine kinase" evidence="4">
    <location>
        <begin position="213"/>
        <end position="408"/>
    </location>
</feature>
<dbReference type="GO" id="GO:0046983">
    <property type="term" value="F:protein dimerization activity"/>
    <property type="evidence" value="ECO:0007669"/>
    <property type="project" value="InterPro"/>
</dbReference>
<dbReference type="InterPro" id="IPR011712">
    <property type="entry name" value="Sig_transdc_His_kin_sub3_dim/P"/>
</dbReference>
<dbReference type="AlphaFoldDB" id="A0A7Z2VTC9"/>
<dbReference type="GO" id="GO:0000155">
    <property type="term" value="F:phosphorelay sensor kinase activity"/>
    <property type="evidence" value="ECO:0007669"/>
    <property type="project" value="InterPro"/>
</dbReference>
<organism evidence="7 8">
    <name type="scientific">Massilia forsythiae</name>
    <dbReference type="NCBI Taxonomy" id="2728020"/>
    <lineage>
        <taxon>Bacteria</taxon>
        <taxon>Pseudomonadati</taxon>
        <taxon>Pseudomonadota</taxon>
        <taxon>Betaproteobacteria</taxon>
        <taxon>Burkholderiales</taxon>
        <taxon>Oxalobacteraceae</taxon>
        <taxon>Telluria group</taxon>
        <taxon>Massilia</taxon>
    </lineage>
</organism>
<evidence type="ECO:0000313" key="8">
    <source>
        <dbReference type="Proteomes" id="UP000502415"/>
    </source>
</evidence>
<dbReference type="Proteomes" id="UP000502415">
    <property type="component" value="Chromosome"/>
</dbReference>
<dbReference type="PROSITE" id="PS50113">
    <property type="entry name" value="PAC"/>
    <property type="match status" value="1"/>
</dbReference>
<accession>A0A7Z2VTC9</accession>
<protein>
    <submittedName>
        <fullName evidence="7">PAS domain S-box protein</fullName>
    </submittedName>
</protein>
<keyword evidence="3" id="KW-0902">Two-component regulatory system</keyword>
<name>A0A7Z2VTC9_9BURK</name>
<dbReference type="GO" id="GO:0016020">
    <property type="term" value="C:membrane"/>
    <property type="evidence" value="ECO:0007669"/>
    <property type="project" value="InterPro"/>
</dbReference>
<sequence length="411" mass="44902">MNRPRRARVAGWHTALSTFRCAVLPLAVPAACFVCGLATGRVLQRRAQQERETVPASRQIVHHANEAIISADLANTIVMANPAAAALFGTSVDQMVGSGLERYIEAPDGVDESVAGNMAEGVPDGPADYFRAGSGRAGRRATDYAVTGLHADGSRFRLEGSISRANTGAPFYTVIMRDVSERQRVQDQLSRSHDQLRQLSAALQTIREEERTHIARELHDDLGQLLASLRMDLNLLQHTAGTPSDSLRLMNGMEQNLLTAITSLRRIATNLRPRALDEGGLYFALQGLRDDFVERYGIPCSLLADEAELRLDDAASTAIFRIVQEALTNIARHADADSVTMNLFRLNSELLVTIRDDGRGIRPEDMEKAESLGLIGMRERVWAMHGDIVIGAEEPSGTRIDIVLPVAGHLV</sequence>
<evidence type="ECO:0000256" key="2">
    <source>
        <dbReference type="ARBA" id="ARBA00022777"/>
    </source>
</evidence>
<keyword evidence="8" id="KW-1185">Reference proteome</keyword>
<dbReference type="SMART" id="SM00387">
    <property type="entry name" value="HATPase_c"/>
    <property type="match status" value="1"/>
</dbReference>
<dbReference type="RefSeq" id="WP_169433624.1">
    <property type="nucleotide sequence ID" value="NZ_CP051685.1"/>
</dbReference>
<dbReference type="InterPro" id="IPR036890">
    <property type="entry name" value="HATPase_C_sf"/>
</dbReference>
<dbReference type="InterPro" id="IPR000014">
    <property type="entry name" value="PAS"/>
</dbReference>
<dbReference type="CDD" id="cd16917">
    <property type="entry name" value="HATPase_UhpB-NarQ-NarX-like"/>
    <property type="match status" value="1"/>
</dbReference>
<dbReference type="Pfam" id="PF07730">
    <property type="entry name" value="HisKA_3"/>
    <property type="match status" value="1"/>
</dbReference>
<keyword evidence="2" id="KW-0418">Kinase</keyword>
<evidence type="ECO:0000259" key="4">
    <source>
        <dbReference type="PROSITE" id="PS50109"/>
    </source>
</evidence>
<dbReference type="PANTHER" id="PTHR24421:SF59">
    <property type="entry name" value="OXYGEN SENSOR HISTIDINE KINASE NREB"/>
    <property type="match status" value="1"/>
</dbReference>
<dbReference type="Gene3D" id="3.30.565.10">
    <property type="entry name" value="Histidine kinase-like ATPase, C-terminal domain"/>
    <property type="match status" value="1"/>
</dbReference>
<dbReference type="SUPFAM" id="SSF55874">
    <property type="entry name" value="ATPase domain of HSP90 chaperone/DNA topoisomerase II/histidine kinase"/>
    <property type="match status" value="1"/>
</dbReference>
<dbReference type="PANTHER" id="PTHR24421">
    <property type="entry name" value="NITRATE/NITRITE SENSOR PROTEIN NARX-RELATED"/>
    <property type="match status" value="1"/>
</dbReference>
<proteinExistence type="predicted"/>